<dbReference type="AlphaFoldDB" id="A0A6A7BDB9"/>
<dbReference type="EMBL" id="MU006298">
    <property type="protein sequence ID" value="KAF2852717.1"/>
    <property type="molecule type" value="Genomic_DNA"/>
</dbReference>
<evidence type="ECO:0008006" key="3">
    <source>
        <dbReference type="Google" id="ProtNLM"/>
    </source>
</evidence>
<protein>
    <recommendedName>
        <fullName evidence="3">Ubiquitin 3 binding protein But2 C-terminal domain-containing protein</fullName>
    </recommendedName>
</protein>
<evidence type="ECO:0000313" key="2">
    <source>
        <dbReference type="Proteomes" id="UP000799423"/>
    </source>
</evidence>
<keyword evidence="2" id="KW-1185">Reference proteome</keyword>
<accession>A0A6A7BDB9</accession>
<sequence length="313" mass="34576">MALAMQANHVVAMRIANTTNICSNEPLQSHPPSTFNLNPSYRVCIIQIRLELLTLNLIISISIRKASKMLINTSPLLALLFLKHALSAPYPFPNSTMTPPIPSTICNSTTALCNPNANLTAYNPITNGTHQNICQEVYPSDLTVLNSRYPDYNTTHLHHATQLFMLRRQLPGDGEIATRVQFDDLPASVSNLTCRLEFILPPPQLQRISGSNPSFNVYQVERAAGAVATWSTYSGNILNDATLFGTVNGEEEALNRTRSVGGVAAVNETLCNSTLTFQMGMKYNGKFLPNYWEFLNVEPPAWPVQGFRVVYGC</sequence>
<dbReference type="Proteomes" id="UP000799423">
    <property type="component" value="Unassembled WGS sequence"/>
</dbReference>
<name>A0A6A7BDB9_9PLEO</name>
<gene>
    <name evidence="1" type="ORF">T440DRAFT_466837</name>
</gene>
<proteinExistence type="predicted"/>
<reference evidence="1" key="1">
    <citation type="submission" date="2020-01" db="EMBL/GenBank/DDBJ databases">
        <authorList>
            <consortium name="DOE Joint Genome Institute"/>
            <person name="Haridas S."/>
            <person name="Albert R."/>
            <person name="Binder M."/>
            <person name="Bloem J."/>
            <person name="Labutti K."/>
            <person name="Salamov A."/>
            <person name="Andreopoulos B."/>
            <person name="Baker S.E."/>
            <person name="Barry K."/>
            <person name="Bills G."/>
            <person name="Bluhm B.H."/>
            <person name="Cannon C."/>
            <person name="Castanera R."/>
            <person name="Culley D.E."/>
            <person name="Daum C."/>
            <person name="Ezra D."/>
            <person name="Gonzalez J.B."/>
            <person name="Henrissat B."/>
            <person name="Kuo A."/>
            <person name="Liang C."/>
            <person name="Lipzen A."/>
            <person name="Lutzoni F."/>
            <person name="Magnuson J."/>
            <person name="Mondo S."/>
            <person name="Nolan M."/>
            <person name="Ohm R."/>
            <person name="Pangilinan J."/>
            <person name="Park H.-J."/>
            <person name="Ramirez L."/>
            <person name="Alfaro M."/>
            <person name="Sun H."/>
            <person name="Tritt A."/>
            <person name="Yoshinaga Y."/>
            <person name="Zwiers L.-H."/>
            <person name="Turgeon B.G."/>
            <person name="Goodwin S.B."/>
            <person name="Spatafora J.W."/>
            <person name="Crous P.W."/>
            <person name="Grigoriev I.V."/>
        </authorList>
    </citation>
    <scope>NUCLEOTIDE SEQUENCE</scope>
    <source>
        <strain evidence="1">IPT5</strain>
    </source>
</reference>
<evidence type="ECO:0000313" key="1">
    <source>
        <dbReference type="EMBL" id="KAF2852717.1"/>
    </source>
</evidence>
<organism evidence="1 2">
    <name type="scientific">Plenodomus tracheiphilus IPT5</name>
    <dbReference type="NCBI Taxonomy" id="1408161"/>
    <lineage>
        <taxon>Eukaryota</taxon>
        <taxon>Fungi</taxon>
        <taxon>Dikarya</taxon>
        <taxon>Ascomycota</taxon>
        <taxon>Pezizomycotina</taxon>
        <taxon>Dothideomycetes</taxon>
        <taxon>Pleosporomycetidae</taxon>
        <taxon>Pleosporales</taxon>
        <taxon>Pleosporineae</taxon>
        <taxon>Leptosphaeriaceae</taxon>
        <taxon>Plenodomus</taxon>
    </lineage>
</organism>
<dbReference type="OrthoDB" id="3772810at2759"/>